<protein>
    <submittedName>
        <fullName evidence="1">Uncharacterized protein</fullName>
    </submittedName>
</protein>
<evidence type="ECO:0000313" key="4">
    <source>
        <dbReference type="Proteomes" id="UP000193884"/>
    </source>
</evidence>
<evidence type="ECO:0000313" key="3">
    <source>
        <dbReference type="Proteomes" id="UP000193553"/>
    </source>
</evidence>
<organism evidence="1 3">
    <name type="scientific">Bradyrhizobium canariense</name>
    <dbReference type="NCBI Taxonomy" id="255045"/>
    <lineage>
        <taxon>Bacteria</taxon>
        <taxon>Pseudomonadati</taxon>
        <taxon>Pseudomonadota</taxon>
        <taxon>Alphaproteobacteria</taxon>
        <taxon>Hyphomicrobiales</taxon>
        <taxon>Nitrobacteraceae</taxon>
        <taxon>Bradyrhizobium</taxon>
    </lineage>
</organism>
<dbReference type="EMBL" id="NAFI01000186">
    <property type="protein sequence ID" value="OSJ03705.1"/>
    <property type="molecule type" value="Genomic_DNA"/>
</dbReference>
<gene>
    <name evidence="2" type="ORF">BST63_39745</name>
    <name evidence="1" type="ORF">BSZ18_30820</name>
</gene>
<accession>A0A1X3GYN3</accession>
<proteinExistence type="predicted"/>
<reference evidence="3 4" key="1">
    <citation type="submission" date="2017-03" db="EMBL/GenBank/DDBJ databases">
        <title>Whole genome sequences of fourteen strains of Bradyrhizobium canariense and one strain of Bradyrhizobium japonicum isolated from Lupinus (Papilionoideae: Genisteae) species in Algeria.</title>
        <authorList>
            <person name="Crovadore J."/>
            <person name="Chekireb D."/>
            <person name="Brachmann A."/>
            <person name="Chablais R."/>
            <person name="Cochard B."/>
            <person name="Lefort F."/>
        </authorList>
    </citation>
    <scope>NUCLEOTIDE SEQUENCE [LARGE SCALE GENOMIC DNA]</scope>
    <source>
        <strain evidence="1 3">UBMA195</strain>
        <strain evidence="2 4">UBMAN05</strain>
    </source>
</reference>
<evidence type="ECO:0000313" key="2">
    <source>
        <dbReference type="EMBL" id="OSJ20667.1"/>
    </source>
</evidence>
<dbReference type="Proteomes" id="UP000193553">
    <property type="component" value="Unassembled WGS sequence"/>
</dbReference>
<keyword evidence="4" id="KW-1185">Reference proteome</keyword>
<evidence type="ECO:0000313" key="1">
    <source>
        <dbReference type="EMBL" id="OSJ03705.1"/>
    </source>
</evidence>
<sequence length="93" mass="10592">MLSEIGLIYKRRQPETNNRSFREVARLAIVEGEIIQKRSPLLDGNLAADIANTSTLKLLITVIDCFLTRVICTCRLFHLFDHQDYVTGCVLVQ</sequence>
<dbReference type="AlphaFoldDB" id="A0A1X3GYN3"/>
<name>A0A1X3GYN3_9BRAD</name>
<dbReference type="EMBL" id="NAFK01000178">
    <property type="protein sequence ID" value="OSJ20667.1"/>
    <property type="molecule type" value="Genomic_DNA"/>
</dbReference>
<dbReference type="Proteomes" id="UP000193884">
    <property type="component" value="Unassembled WGS sequence"/>
</dbReference>
<comment type="caution">
    <text evidence="1">The sequence shown here is derived from an EMBL/GenBank/DDBJ whole genome shotgun (WGS) entry which is preliminary data.</text>
</comment>
<dbReference type="RefSeq" id="WP_085359261.1">
    <property type="nucleotide sequence ID" value="NZ_NAFK01000178.1"/>
</dbReference>